<dbReference type="InterPro" id="IPR041373">
    <property type="entry name" value="RT_RNaseH"/>
</dbReference>
<keyword evidence="1" id="KW-0808">Transferase</keyword>
<dbReference type="Gene3D" id="2.40.70.10">
    <property type="entry name" value="Acid Proteases"/>
    <property type="match status" value="1"/>
</dbReference>
<reference evidence="8" key="1">
    <citation type="submission" date="2022-01" db="EMBL/GenBank/DDBJ databases">
        <title>Genome Sequence Resource for Two Populations of Ditylenchus destructor, the Migratory Endoparasitic Phytonematode.</title>
        <authorList>
            <person name="Zhang H."/>
            <person name="Lin R."/>
            <person name="Xie B."/>
        </authorList>
    </citation>
    <scope>NUCLEOTIDE SEQUENCE</scope>
    <source>
        <strain evidence="8">BazhouSP</strain>
    </source>
</reference>
<keyword evidence="6" id="KW-0695">RNA-directed DNA polymerase</keyword>
<dbReference type="EMBL" id="JAKKPZ010000029">
    <property type="protein sequence ID" value="KAI1709787.1"/>
    <property type="molecule type" value="Genomic_DNA"/>
</dbReference>
<keyword evidence="3" id="KW-0540">Nuclease</keyword>
<accession>A0AAD4R4Q7</accession>
<proteinExistence type="predicted"/>
<dbReference type="GO" id="GO:0004519">
    <property type="term" value="F:endonuclease activity"/>
    <property type="evidence" value="ECO:0007669"/>
    <property type="project" value="UniProtKB-KW"/>
</dbReference>
<dbReference type="GO" id="GO:0003964">
    <property type="term" value="F:RNA-directed DNA polymerase activity"/>
    <property type="evidence" value="ECO:0007669"/>
    <property type="project" value="UniProtKB-KW"/>
</dbReference>
<dbReference type="GO" id="GO:0016787">
    <property type="term" value="F:hydrolase activity"/>
    <property type="evidence" value="ECO:0007669"/>
    <property type="project" value="UniProtKB-KW"/>
</dbReference>
<evidence type="ECO:0000256" key="3">
    <source>
        <dbReference type="ARBA" id="ARBA00022722"/>
    </source>
</evidence>
<evidence type="ECO:0000256" key="6">
    <source>
        <dbReference type="ARBA" id="ARBA00022918"/>
    </source>
</evidence>
<keyword evidence="9" id="KW-1185">Reference proteome</keyword>
<name>A0AAD4R4Q7_9BILA</name>
<keyword evidence="2" id="KW-0548">Nucleotidyltransferase</keyword>
<dbReference type="InterPro" id="IPR021109">
    <property type="entry name" value="Peptidase_aspartic_dom_sf"/>
</dbReference>
<keyword evidence="5" id="KW-0378">Hydrolase</keyword>
<dbReference type="PANTHER" id="PTHR37984:SF5">
    <property type="entry name" value="PROTEIN NYNRIN-LIKE"/>
    <property type="match status" value="1"/>
</dbReference>
<keyword evidence="4" id="KW-0255">Endonuclease</keyword>
<evidence type="ECO:0000313" key="8">
    <source>
        <dbReference type="EMBL" id="KAI1709787.1"/>
    </source>
</evidence>
<protein>
    <submittedName>
        <fullName evidence="8">Retrovirus-related Pol polyprotein from transposon</fullName>
    </submittedName>
</protein>
<dbReference type="SUPFAM" id="SSF50630">
    <property type="entry name" value="Acid proteases"/>
    <property type="match status" value="1"/>
</dbReference>
<evidence type="ECO:0000256" key="1">
    <source>
        <dbReference type="ARBA" id="ARBA00022679"/>
    </source>
</evidence>
<dbReference type="CDD" id="cd09274">
    <property type="entry name" value="RNase_HI_RT_Ty3"/>
    <property type="match status" value="1"/>
</dbReference>
<dbReference type="PANTHER" id="PTHR37984">
    <property type="entry name" value="PROTEIN CBG26694"/>
    <property type="match status" value="1"/>
</dbReference>
<dbReference type="Pfam" id="PF17917">
    <property type="entry name" value="RT_RNaseH"/>
    <property type="match status" value="1"/>
</dbReference>
<dbReference type="Proteomes" id="UP001201812">
    <property type="component" value="Unassembled WGS sequence"/>
</dbReference>
<evidence type="ECO:0000256" key="4">
    <source>
        <dbReference type="ARBA" id="ARBA00022759"/>
    </source>
</evidence>
<sequence length="826" mass="93010">MTALSVHLQQTTRQLFSTAVRQVCASLQSIADATLTLAVANPTLLARYLLNNTFLSARLISAHMVEVYPCISILPKEVHVNTHEMCFDKLPVTFMLYGTPHHGFLDPITQIIHPTAIEVSCETHKVIYIPAGPNRLQKVNQLTGDIRYVDEPESFRLMRFGEIDFPDHQEIMKLTKPSTVWLDNPSSRAEAFANRVVSTGLFSFLKGGMVSLAQLWTFLCCVYVSLIAISQFVLPPQIGQIIRLFNIAVPIVWAYEKASKRIRERRARGEQQRATADEPPVEALPLAERWPSDRALEPVRVAAIDKRNFRMSCFINSKPAVVLADTGASVSICDKDCARKFKMTNYLPPTIPGIIGIGQEILTPVGRAEIGLEIAGYRSNASVHVFDREIGEGNYDMILGFDEIKKLPFYFDFKRAQLVPMATLTDIPDRKISKWPIQTLVVEIDLSESNWSEEDLSSLKDLVNQNVDVFSNHEYDFGLCTIKAPPIRTTTQEPITGRPYRVPDKYRDELDSHIQKMLKADASQVSFAGGLFQMAKDSDKLHAVSYCSRTTTATEQRLPATHAELGAIVYALSVFKPTIYQCDLTIHTDHRPLTYLFHKASTNAKLNRWLLAIQDISPKIAYVEGKANRVADALSRVAIPWTKVQENPIPEEVPYLLLADVILPITLESVKSETSKDQTLKSVMDNIRSEWEVPSEEHLESYHRIRNALTIRNGVIYKDATRIVIPKALQNPVLCILHRTHMGTGVAVETAVRLWLQDFRATPNTVTNESPASRFLGREIRTPSMPCDGIQKRQRPPRKVQRHSMWVKPCGSEIIVWEPKINGKSG</sequence>
<feature type="domain" description="Reverse transcriptase RNase H-like" evidence="7">
    <location>
        <begin position="517"/>
        <end position="615"/>
    </location>
</feature>
<evidence type="ECO:0000256" key="5">
    <source>
        <dbReference type="ARBA" id="ARBA00022801"/>
    </source>
</evidence>
<evidence type="ECO:0000313" key="9">
    <source>
        <dbReference type="Proteomes" id="UP001201812"/>
    </source>
</evidence>
<dbReference type="InterPro" id="IPR050951">
    <property type="entry name" value="Retrovirus_Pol_polyprotein"/>
</dbReference>
<evidence type="ECO:0000256" key="2">
    <source>
        <dbReference type="ARBA" id="ARBA00022695"/>
    </source>
</evidence>
<dbReference type="CDD" id="cd00303">
    <property type="entry name" value="retropepsin_like"/>
    <property type="match status" value="1"/>
</dbReference>
<organism evidence="8 9">
    <name type="scientific">Ditylenchus destructor</name>
    <dbReference type="NCBI Taxonomy" id="166010"/>
    <lineage>
        <taxon>Eukaryota</taxon>
        <taxon>Metazoa</taxon>
        <taxon>Ecdysozoa</taxon>
        <taxon>Nematoda</taxon>
        <taxon>Chromadorea</taxon>
        <taxon>Rhabditida</taxon>
        <taxon>Tylenchina</taxon>
        <taxon>Tylenchomorpha</taxon>
        <taxon>Sphaerularioidea</taxon>
        <taxon>Anguinidae</taxon>
        <taxon>Anguininae</taxon>
        <taxon>Ditylenchus</taxon>
    </lineage>
</organism>
<evidence type="ECO:0000259" key="7">
    <source>
        <dbReference type="Pfam" id="PF17917"/>
    </source>
</evidence>
<dbReference type="SUPFAM" id="SSF56672">
    <property type="entry name" value="DNA/RNA polymerases"/>
    <property type="match status" value="1"/>
</dbReference>
<dbReference type="AlphaFoldDB" id="A0AAD4R4Q7"/>
<dbReference type="InterPro" id="IPR043502">
    <property type="entry name" value="DNA/RNA_pol_sf"/>
</dbReference>
<dbReference type="Pfam" id="PF24664">
    <property type="entry name" value="Monjiviricetes_fusion"/>
    <property type="match status" value="1"/>
</dbReference>
<gene>
    <name evidence="8" type="ORF">DdX_11180</name>
</gene>
<comment type="caution">
    <text evidence="8">The sequence shown here is derived from an EMBL/GenBank/DDBJ whole genome shotgun (WGS) entry which is preliminary data.</text>
</comment>